<gene>
    <name evidence="4" type="ORF">PCOR1329_LOCUS73278</name>
</gene>
<evidence type="ECO:0000313" key="5">
    <source>
        <dbReference type="Proteomes" id="UP001189429"/>
    </source>
</evidence>
<dbReference type="InterPro" id="IPR001283">
    <property type="entry name" value="CRISP-related"/>
</dbReference>
<dbReference type="InterPro" id="IPR035940">
    <property type="entry name" value="CAP_sf"/>
</dbReference>
<comment type="caution">
    <text evidence="4">The sequence shown here is derived from an EMBL/GenBank/DDBJ whole genome shotgun (WGS) entry which is preliminary data.</text>
</comment>
<feature type="chain" id="PRO_5047281808" description="SCP domain-containing protein" evidence="2">
    <location>
        <begin position="21"/>
        <end position="236"/>
    </location>
</feature>
<dbReference type="PANTHER" id="PTHR10334">
    <property type="entry name" value="CYSTEINE-RICH SECRETORY PROTEIN-RELATED"/>
    <property type="match status" value="1"/>
</dbReference>
<proteinExistence type="predicted"/>
<dbReference type="EMBL" id="CAUYUJ010019854">
    <property type="protein sequence ID" value="CAK0894178.1"/>
    <property type="molecule type" value="Genomic_DNA"/>
</dbReference>
<dbReference type="SUPFAM" id="SSF55797">
    <property type="entry name" value="PR-1-like"/>
    <property type="match status" value="1"/>
</dbReference>
<accession>A0ABN9X4A1</accession>
<dbReference type="SMART" id="SM00198">
    <property type="entry name" value="SCP"/>
    <property type="match status" value="1"/>
</dbReference>
<evidence type="ECO:0000256" key="2">
    <source>
        <dbReference type="SAM" id="SignalP"/>
    </source>
</evidence>
<evidence type="ECO:0000256" key="1">
    <source>
        <dbReference type="SAM" id="MobiDB-lite"/>
    </source>
</evidence>
<dbReference type="Proteomes" id="UP001189429">
    <property type="component" value="Unassembled WGS sequence"/>
</dbReference>
<organism evidence="4 5">
    <name type="scientific">Prorocentrum cordatum</name>
    <dbReference type="NCBI Taxonomy" id="2364126"/>
    <lineage>
        <taxon>Eukaryota</taxon>
        <taxon>Sar</taxon>
        <taxon>Alveolata</taxon>
        <taxon>Dinophyceae</taxon>
        <taxon>Prorocentrales</taxon>
        <taxon>Prorocentraceae</taxon>
        <taxon>Prorocentrum</taxon>
    </lineage>
</organism>
<keyword evidence="5" id="KW-1185">Reference proteome</keyword>
<dbReference type="Gene3D" id="3.40.33.10">
    <property type="entry name" value="CAP"/>
    <property type="match status" value="1"/>
</dbReference>
<dbReference type="InterPro" id="IPR014044">
    <property type="entry name" value="CAP_dom"/>
</dbReference>
<reference evidence="4" key="1">
    <citation type="submission" date="2023-10" db="EMBL/GenBank/DDBJ databases">
        <authorList>
            <person name="Chen Y."/>
            <person name="Shah S."/>
            <person name="Dougan E. K."/>
            <person name="Thang M."/>
            <person name="Chan C."/>
        </authorList>
    </citation>
    <scope>NUCLEOTIDE SEQUENCE [LARGE SCALE GENOMIC DNA]</scope>
</reference>
<feature type="compositionally biased region" description="Pro residues" evidence="1">
    <location>
        <begin position="181"/>
        <end position="197"/>
    </location>
</feature>
<evidence type="ECO:0000259" key="3">
    <source>
        <dbReference type="SMART" id="SM00198"/>
    </source>
</evidence>
<feature type="region of interest" description="Disordered" evidence="1">
    <location>
        <begin position="177"/>
        <end position="208"/>
    </location>
</feature>
<feature type="domain" description="SCP" evidence="3">
    <location>
        <begin position="24"/>
        <end position="157"/>
    </location>
</feature>
<evidence type="ECO:0000313" key="4">
    <source>
        <dbReference type="EMBL" id="CAK0894178.1"/>
    </source>
</evidence>
<protein>
    <recommendedName>
        <fullName evidence="3">SCP domain-containing protein</fullName>
    </recommendedName>
</protein>
<feature type="signal peptide" evidence="2">
    <location>
        <begin position="1"/>
        <end position="20"/>
    </location>
</feature>
<name>A0ABN9X4A1_9DINO</name>
<sequence length="236" mass="24420">MAVLAASLLWLLCLAWAATGISEDWMTEILEAHNTFRCMHDVPLFEWDDAAAASAQAHVDAGVLELSGGLVGDEYCTELHAWSSDETAAEAAGRWYAEIENSPGGTGVVPEYTGQCRGYTTLVWKSSVRLGCGRGPRNDKGGDWTLCYYCPETNVGSFADNVFAASKTAEQCAFCASGGPGPSPSPSPSPSLSPSPSPSLGGSGLDSENLDADSAVQASLAALAVLLLIGVAAIAV</sequence>
<keyword evidence="2" id="KW-0732">Signal</keyword>
<dbReference type="Pfam" id="PF00188">
    <property type="entry name" value="CAP"/>
    <property type="match status" value="1"/>
</dbReference>